<dbReference type="InterPro" id="IPR029052">
    <property type="entry name" value="Metallo-depent_PP-like"/>
</dbReference>
<evidence type="ECO:0000256" key="1">
    <source>
        <dbReference type="ARBA" id="ARBA00008950"/>
    </source>
</evidence>
<dbReference type="GO" id="GO:0016791">
    <property type="term" value="F:phosphatase activity"/>
    <property type="evidence" value="ECO:0007669"/>
    <property type="project" value="TreeGrafter"/>
</dbReference>
<dbReference type="SUPFAM" id="SSF56300">
    <property type="entry name" value="Metallo-dependent phosphatases"/>
    <property type="match status" value="1"/>
</dbReference>
<dbReference type="PIRSF" id="PIRSF000883">
    <property type="entry name" value="Pesterase_MJ0912"/>
    <property type="match status" value="1"/>
</dbReference>
<dbReference type="InterPro" id="IPR024654">
    <property type="entry name" value="Calcineurin-like_PHP_lpxH"/>
</dbReference>
<reference evidence="3 4" key="1">
    <citation type="submission" date="2020-07" db="EMBL/GenBank/DDBJ databases">
        <title>Sequencing the genomes of 1000 actinobacteria strains.</title>
        <authorList>
            <person name="Klenk H.-P."/>
        </authorList>
    </citation>
    <scope>NUCLEOTIDE SEQUENCE [LARGE SCALE GENOMIC DNA]</scope>
    <source>
        <strain evidence="3 4">DSM 15475</strain>
    </source>
</reference>
<proteinExistence type="inferred from homology"/>
<evidence type="ECO:0000259" key="2">
    <source>
        <dbReference type="Pfam" id="PF12850"/>
    </source>
</evidence>
<dbReference type="PANTHER" id="PTHR42850">
    <property type="entry name" value="METALLOPHOSPHOESTERASE"/>
    <property type="match status" value="1"/>
</dbReference>
<gene>
    <name evidence="3" type="ORF">HNR09_001702</name>
</gene>
<dbReference type="Proteomes" id="UP000535437">
    <property type="component" value="Unassembled WGS sequence"/>
</dbReference>
<evidence type="ECO:0000313" key="3">
    <source>
        <dbReference type="EMBL" id="NYJ78291.1"/>
    </source>
</evidence>
<dbReference type="AlphaFoldDB" id="A0A7Z0K942"/>
<dbReference type="PANTHER" id="PTHR42850:SF2">
    <property type="entry name" value="BLL5683 PROTEIN"/>
    <property type="match status" value="1"/>
</dbReference>
<dbReference type="RefSeq" id="WP_179541654.1">
    <property type="nucleotide sequence ID" value="NZ_JACCFY010000001.1"/>
</dbReference>
<sequence length="245" mass="26626">MRIAVISDVHGNLLALDAVLADAAEQSVDQHVNLGDLLSGGVAPRLTADRLMDAGMKTIAGNHERQLLTLRPEEMGASDRFAMLDVTARQRDWLASLPSTLVVTDGVLACHGSPDDDLTYLLETVERTGVRPATDDEVRARLGAHTEWSLVLCGHTHIPRSLRLAQGPLIVNPGSVGWPAYAGDEPHPHVMEAGTPHARYAVLDDASGRWEVEFRLVAYDWESAALIAESHDRQDVARALRTGRV</sequence>
<evidence type="ECO:0000313" key="4">
    <source>
        <dbReference type="Proteomes" id="UP000535437"/>
    </source>
</evidence>
<dbReference type="Gene3D" id="3.60.21.10">
    <property type="match status" value="1"/>
</dbReference>
<comment type="similarity">
    <text evidence="1">Belongs to the metallophosphoesterase superfamily. YfcE family.</text>
</comment>
<comment type="caution">
    <text evidence="3">The sequence shown here is derived from an EMBL/GenBank/DDBJ whole genome shotgun (WGS) entry which is preliminary data.</text>
</comment>
<dbReference type="GO" id="GO:0005737">
    <property type="term" value="C:cytoplasm"/>
    <property type="evidence" value="ECO:0007669"/>
    <property type="project" value="TreeGrafter"/>
</dbReference>
<dbReference type="InterPro" id="IPR011152">
    <property type="entry name" value="Pesterase_MJ0912"/>
</dbReference>
<protein>
    <submittedName>
        <fullName evidence="3">Putative phosphodiesterase</fullName>
    </submittedName>
</protein>
<feature type="domain" description="Calcineurin-like phosphoesterase" evidence="2">
    <location>
        <begin position="1"/>
        <end position="180"/>
    </location>
</feature>
<organism evidence="3 4">
    <name type="scientific">Nesterenkonia xinjiangensis</name>
    <dbReference type="NCBI Taxonomy" id="225327"/>
    <lineage>
        <taxon>Bacteria</taxon>
        <taxon>Bacillati</taxon>
        <taxon>Actinomycetota</taxon>
        <taxon>Actinomycetes</taxon>
        <taxon>Micrococcales</taxon>
        <taxon>Micrococcaceae</taxon>
        <taxon>Nesterenkonia</taxon>
    </lineage>
</organism>
<accession>A0A7Z0K942</accession>
<dbReference type="InterPro" id="IPR050126">
    <property type="entry name" value="Ap4A_hydrolase"/>
</dbReference>
<dbReference type="Pfam" id="PF12850">
    <property type="entry name" value="Metallophos_2"/>
    <property type="match status" value="1"/>
</dbReference>
<keyword evidence="4" id="KW-1185">Reference proteome</keyword>
<dbReference type="EMBL" id="JACCFY010000001">
    <property type="protein sequence ID" value="NYJ78291.1"/>
    <property type="molecule type" value="Genomic_DNA"/>
</dbReference>
<name>A0A7Z0K942_9MICC</name>